<evidence type="ECO:0000256" key="2">
    <source>
        <dbReference type="ARBA" id="ARBA00023002"/>
    </source>
</evidence>
<protein>
    <recommendedName>
        <fullName evidence="5">Short-chain dehydrogenase</fullName>
    </recommendedName>
</protein>
<dbReference type="Gene3D" id="3.40.50.720">
    <property type="entry name" value="NAD(P)-binding Rossmann-like Domain"/>
    <property type="match status" value="2"/>
</dbReference>
<name>A0A2N9VUS0_9HYPH</name>
<keyword evidence="4" id="KW-1185">Reference proteome</keyword>
<dbReference type="Pfam" id="PF00106">
    <property type="entry name" value="adh_short"/>
    <property type="match status" value="1"/>
</dbReference>
<reference evidence="3 4" key="1">
    <citation type="journal article" date="2017" name="Int J Environ Stud">
        <title>Does the Miocene-Pliocene relict legume Oxytropis triphylla form nitrogen-fixing nodules with a combination of bacterial strains?</title>
        <authorList>
            <person name="Safronova V."/>
            <person name="Belimov A."/>
            <person name="Sazanova A."/>
            <person name="Kuznetsova I."/>
            <person name="Popova J."/>
            <person name="Andronov E."/>
            <person name="Verkhozina A."/>
            <person name="Tikhonovich I."/>
        </authorList>
    </citation>
    <scope>NUCLEOTIDE SEQUENCE [LARGE SCALE GENOMIC DNA]</scope>
    <source>
        <strain evidence="3 4">Tri-38</strain>
    </source>
</reference>
<comment type="similarity">
    <text evidence="1">Belongs to the short-chain dehydrogenases/reductases (SDR) family.</text>
</comment>
<keyword evidence="2" id="KW-0560">Oxidoreductase</keyword>
<organism evidence="3 4">
    <name type="scientific">Phyllobacterium zundukense</name>
    <dbReference type="NCBI Taxonomy" id="1867719"/>
    <lineage>
        <taxon>Bacteria</taxon>
        <taxon>Pseudomonadati</taxon>
        <taxon>Pseudomonadota</taxon>
        <taxon>Alphaproteobacteria</taxon>
        <taxon>Hyphomicrobiales</taxon>
        <taxon>Phyllobacteriaceae</taxon>
        <taxon>Phyllobacterium</taxon>
    </lineage>
</organism>
<dbReference type="PRINTS" id="PR00081">
    <property type="entry name" value="GDHRDH"/>
</dbReference>
<evidence type="ECO:0008006" key="5">
    <source>
        <dbReference type="Google" id="ProtNLM"/>
    </source>
</evidence>
<dbReference type="GO" id="GO:0016491">
    <property type="term" value="F:oxidoreductase activity"/>
    <property type="evidence" value="ECO:0007669"/>
    <property type="project" value="UniProtKB-KW"/>
</dbReference>
<gene>
    <name evidence="3" type="ORF">B5P45_19365</name>
</gene>
<dbReference type="InterPro" id="IPR036291">
    <property type="entry name" value="NAD(P)-bd_dom_sf"/>
</dbReference>
<dbReference type="OrthoDB" id="7568484at2"/>
<evidence type="ECO:0000256" key="1">
    <source>
        <dbReference type="ARBA" id="ARBA00006484"/>
    </source>
</evidence>
<dbReference type="SUPFAM" id="SSF51735">
    <property type="entry name" value="NAD(P)-binding Rossmann-fold domains"/>
    <property type="match status" value="1"/>
</dbReference>
<dbReference type="AlphaFoldDB" id="A0A2N9VUS0"/>
<dbReference type="PANTHER" id="PTHR43639">
    <property type="entry name" value="OXIDOREDUCTASE, SHORT-CHAIN DEHYDROGENASE/REDUCTASE FAMILY (AFU_ORTHOLOGUE AFUA_5G02870)"/>
    <property type="match status" value="1"/>
</dbReference>
<proteinExistence type="inferred from homology"/>
<evidence type="ECO:0000313" key="3">
    <source>
        <dbReference type="EMBL" id="PIO43238.1"/>
    </source>
</evidence>
<comment type="caution">
    <text evidence="3">The sequence shown here is derived from an EMBL/GenBank/DDBJ whole genome shotgun (WGS) entry which is preliminary data.</text>
</comment>
<dbReference type="RefSeq" id="WP_100003196.1">
    <property type="nucleotide sequence ID" value="NZ_CP017943.1"/>
</dbReference>
<accession>A0A2N9VUS0</accession>
<dbReference type="EMBL" id="MZMT01000044">
    <property type="protein sequence ID" value="PIO43238.1"/>
    <property type="molecule type" value="Genomic_DNA"/>
</dbReference>
<sequence>MDIFREKAGLVTGAAGAIGEGIARQLRSGGADAAVADRDCAGNEGAAHLLGDLQDSGYANSLPTAAFHGLGGLDIVVNNPGVNTRGTPMLRTGFVKRGFDPETAVTKLGRTVPLGRIAEPEDIADVVVVFSSNAARYARRGQRRKVRKNEAV</sequence>
<dbReference type="PANTHER" id="PTHR43639:SF1">
    <property type="entry name" value="SHORT-CHAIN DEHYDROGENASE_REDUCTASE FAMILY PROTEIN"/>
    <property type="match status" value="1"/>
</dbReference>
<evidence type="ECO:0000313" key="4">
    <source>
        <dbReference type="Proteomes" id="UP000232163"/>
    </source>
</evidence>
<dbReference type="InterPro" id="IPR002347">
    <property type="entry name" value="SDR_fam"/>
</dbReference>
<dbReference type="Proteomes" id="UP000232163">
    <property type="component" value="Unassembled WGS sequence"/>
</dbReference>